<dbReference type="Gene3D" id="1.10.287.1060">
    <property type="entry name" value="ESAT-6-like"/>
    <property type="match status" value="1"/>
</dbReference>
<organism evidence="1 2">
    <name type="scientific">Catenuloplanes nepalensis</name>
    <dbReference type="NCBI Taxonomy" id="587533"/>
    <lineage>
        <taxon>Bacteria</taxon>
        <taxon>Bacillati</taxon>
        <taxon>Actinomycetota</taxon>
        <taxon>Actinomycetes</taxon>
        <taxon>Micromonosporales</taxon>
        <taxon>Micromonosporaceae</taxon>
        <taxon>Catenuloplanes</taxon>
    </lineage>
</organism>
<protein>
    <submittedName>
        <fullName evidence="1">Uncharacterized protein</fullName>
    </submittedName>
</protein>
<evidence type="ECO:0000313" key="1">
    <source>
        <dbReference type="EMBL" id="MDP9794069.1"/>
    </source>
</evidence>
<dbReference type="EMBL" id="JAUSRA010000001">
    <property type="protein sequence ID" value="MDP9794069.1"/>
    <property type="molecule type" value="Genomic_DNA"/>
</dbReference>
<sequence length="191" mass="19425">MRGIPSSGAMDAAAGGRGPGTAVLPLLIGGEPQQIVAHLTQLIGHVQKITELMRKVSGTRDALRQAWPAGAASDGAAQKLKAVLDAFQSISALVTTLQTETQNAATAITMAQQTYRAVVGATNPTVASLLAQPHGHAAARALAVSATGSLTGAVQASRARLDTIGLVRIAAVVAQLATIADQLRTLLTKPD</sequence>
<proteinExistence type="predicted"/>
<gene>
    <name evidence="1" type="ORF">J2S43_002581</name>
</gene>
<reference evidence="1 2" key="1">
    <citation type="submission" date="2023-07" db="EMBL/GenBank/DDBJ databases">
        <title>Sequencing the genomes of 1000 actinobacteria strains.</title>
        <authorList>
            <person name="Klenk H.-P."/>
        </authorList>
    </citation>
    <scope>NUCLEOTIDE SEQUENCE [LARGE SCALE GENOMIC DNA]</scope>
    <source>
        <strain evidence="1 2">DSM 44710</strain>
    </source>
</reference>
<keyword evidence="2" id="KW-1185">Reference proteome</keyword>
<name>A0ABT9MRL7_9ACTN</name>
<dbReference type="RefSeq" id="WP_306829186.1">
    <property type="nucleotide sequence ID" value="NZ_JAUSRA010000001.1"/>
</dbReference>
<accession>A0ABT9MRL7</accession>
<dbReference type="Proteomes" id="UP001240984">
    <property type="component" value="Unassembled WGS sequence"/>
</dbReference>
<comment type="caution">
    <text evidence="1">The sequence shown here is derived from an EMBL/GenBank/DDBJ whole genome shotgun (WGS) entry which is preliminary data.</text>
</comment>
<evidence type="ECO:0000313" key="2">
    <source>
        <dbReference type="Proteomes" id="UP001240984"/>
    </source>
</evidence>